<accession>A0ABW6S5H8</accession>
<dbReference type="PANTHER" id="PTHR33164:SF57">
    <property type="entry name" value="MARR-FAMILY TRANSCRIPTIONAL REGULATOR"/>
    <property type="match status" value="1"/>
</dbReference>
<dbReference type="SUPFAM" id="SSF46785">
    <property type="entry name" value="Winged helix' DNA-binding domain"/>
    <property type="match status" value="1"/>
</dbReference>
<comment type="caution">
    <text evidence="2">The sequence shown here is derived from an EMBL/GenBank/DDBJ whole genome shotgun (WGS) entry which is preliminary data.</text>
</comment>
<evidence type="ECO:0000313" key="2">
    <source>
        <dbReference type="EMBL" id="MFF3571558.1"/>
    </source>
</evidence>
<evidence type="ECO:0000313" key="3">
    <source>
        <dbReference type="Proteomes" id="UP001601992"/>
    </source>
</evidence>
<dbReference type="InterPro" id="IPR036388">
    <property type="entry name" value="WH-like_DNA-bd_sf"/>
</dbReference>
<gene>
    <name evidence="2" type="ORF">ACFYXQ_27640</name>
</gene>
<dbReference type="InterPro" id="IPR000835">
    <property type="entry name" value="HTH_MarR-typ"/>
</dbReference>
<protein>
    <submittedName>
        <fullName evidence="2">MarR family winged helix-turn-helix transcriptional regulator</fullName>
    </submittedName>
</protein>
<dbReference type="InterPro" id="IPR036390">
    <property type="entry name" value="WH_DNA-bd_sf"/>
</dbReference>
<dbReference type="InterPro" id="IPR039422">
    <property type="entry name" value="MarR/SlyA-like"/>
</dbReference>
<keyword evidence="3" id="KW-1185">Reference proteome</keyword>
<feature type="domain" description="HTH marR-type" evidence="1">
    <location>
        <begin position="20"/>
        <end position="159"/>
    </location>
</feature>
<dbReference type="EMBL" id="JBIAQY010000010">
    <property type="protein sequence ID" value="MFF3571558.1"/>
    <property type="molecule type" value="Genomic_DNA"/>
</dbReference>
<dbReference type="Gene3D" id="1.10.10.10">
    <property type="entry name" value="Winged helix-like DNA-binding domain superfamily/Winged helix DNA-binding domain"/>
    <property type="match status" value="1"/>
</dbReference>
<sequence length="173" mass="18680">MEEASADGADVTSTVSAEQRRRLTMLVPMVSAYLRRARNDMPPVIRKVFEQAGLGARHGAVLGLVVSSGPASVSEVARQLGLGLTNASQLSGELTRAGLLQRRNDPADHRRTLLSAAPEYRAAFEEFLARRSAGLFRAMGRLTPEEQHGFLAGLQAWVDEIEGDRGGAAERRA</sequence>
<reference evidence="2 3" key="1">
    <citation type="submission" date="2024-10" db="EMBL/GenBank/DDBJ databases">
        <title>The Natural Products Discovery Center: Release of the First 8490 Sequenced Strains for Exploring Actinobacteria Biosynthetic Diversity.</title>
        <authorList>
            <person name="Kalkreuter E."/>
            <person name="Kautsar S.A."/>
            <person name="Yang D."/>
            <person name="Bader C.D."/>
            <person name="Teijaro C.N."/>
            <person name="Fluegel L."/>
            <person name="Davis C.M."/>
            <person name="Simpson J.R."/>
            <person name="Lauterbach L."/>
            <person name="Steele A.D."/>
            <person name="Gui C."/>
            <person name="Meng S."/>
            <person name="Li G."/>
            <person name="Viehrig K."/>
            <person name="Ye F."/>
            <person name="Su P."/>
            <person name="Kiefer A.F."/>
            <person name="Nichols A."/>
            <person name="Cepeda A.J."/>
            <person name="Yan W."/>
            <person name="Fan B."/>
            <person name="Jiang Y."/>
            <person name="Adhikari A."/>
            <person name="Zheng C.-J."/>
            <person name="Schuster L."/>
            <person name="Cowan T.M."/>
            <person name="Smanski M.J."/>
            <person name="Chevrette M.G."/>
            <person name="De Carvalho L.P.S."/>
            <person name="Shen B."/>
        </authorList>
    </citation>
    <scope>NUCLEOTIDE SEQUENCE [LARGE SCALE GENOMIC DNA]</scope>
    <source>
        <strain evidence="2 3">NPDC002593</strain>
    </source>
</reference>
<dbReference type="SMART" id="SM00347">
    <property type="entry name" value="HTH_MARR"/>
    <property type="match status" value="1"/>
</dbReference>
<name>A0ABW6S5H8_9NOCA</name>
<proteinExistence type="predicted"/>
<dbReference type="PANTHER" id="PTHR33164">
    <property type="entry name" value="TRANSCRIPTIONAL REGULATOR, MARR FAMILY"/>
    <property type="match status" value="1"/>
</dbReference>
<dbReference type="PROSITE" id="PS50995">
    <property type="entry name" value="HTH_MARR_2"/>
    <property type="match status" value="1"/>
</dbReference>
<dbReference type="Pfam" id="PF12802">
    <property type="entry name" value="MarR_2"/>
    <property type="match status" value="1"/>
</dbReference>
<evidence type="ECO:0000259" key="1">
    <source>
        <dbReference type="PROSITE" id="PS50995"/>
    </source>
</evidence>
<dbReference type="Proteomes" id="UP001601992">
    <property type="component" value="Unassembled WGS sequence"/>
</dbReference>
<organism evidence="2 3">
    <name type="scientific">Nocardia jiangxiensis</name>
    <dbReference type="NCBI Taxonomy" id="282685"/>
    <lineage>
        <taxon>Bacteria</taxon>
        <taxon>Bacillati</taxon>
        <taxon>Actinomycetota</taxon>
        <taxon>Actinomycetes</taxon>
        <taxon>Mycobacteriales</taxon>
        <taxon>Nocardiaceae</taxon>
        <taxon>Nocardia</taxon>
    </lineage>
</organism>
<dbReference type="RefSeq" id="WP_051193502.1">
    <property type="nucleotide sequence ID" value="NZ_JBIAQY010000010.1"/>
</dbReference>